<organism evidence="4 5">
    <name type="scientific">Hyaloscypha hepaticicola</name>
    <dbReference type="NCBI Taxonomy" id="2082293"/>
    <lineage>
        <taxon>Eukaryota</taxon>
        <taxon>Fungi</taxon>
        <taxon>Dikarya</taxon>
        <taxon>Ascomycota</taxon>
        <taxon>Pezizomycotina</taxon>
        <taxon>Leotiomycetes</taxon>
        <taxon>Helotiales</taxon>
        <taxon>Hyaloscyphaceae</taxon>
        <taxon>Hyaloscypha</taxon>
    </lineage>
</organism>
<dbReference type="PANTHER" id="PTHR38886:SF1">
    <property type="entry name" value="NACHT-NTPASE AND P-LOOP NTPASES N-TERMINAL DOMAIN-CONTAINING PROTEIN"/>
    <property type="match status" value="1"/>
</dbReference>
<dbReference type="Proteomes" id="UP000235672">
    <property type="component" value="Unassembled WGS sequence"/>
</dbReference>
<proteinExistence type="predicted"/>
<sequence length="564" mass="64208">MSFGWSAGDIAAALTLLCNVIQALDTADGTANNYREAVGFLRDLKRTLEPLQRIANLDADSTHGPEIAEQVKHIRGPVEDFLKNSIEYEPALGKKAAPGHHRHVWKKLKWFVWQEKKATALKSKIEGHMRIIDTLVQQLILDTTLSIREKLPEQLRTIFTEVLPTELLNCLRTTLLALQNDVITNRQVEQEVRDSIFDKLEAQAAWLSTDIKTIKEDLKTCTAMQRGIKLSLRQNNNQIDGRLLKDHRTRFKELAIISTTVHQKSQDLPSLDEYTSMASSVSSDTDSRAKSNRDELAIMKRVLRYTCNQALRELHYLVLTYTVYILQMFIKLMIRLTPAKRAIVPVLLARYNISFYDAAGSPPRILPYEFFRNFEVCQSFIKAHFRGSPGSELVQRGDFALITTSYNRPLVEKTWNQFVAPGATVFMAMLLRRQVYAQKYAITDGTVETCPKLGCKGQWKRPANTFRGKCPVCEKDVFTPGGDDSSEESEDEEEDELTDPDSGESTSTVTRENFRSAPRSNQVAGPIPPPKPRKYIDVPKLFKRIFTVHEVIQQKPRRDPFYGN</sequence>
<dbReference type="EMBL" id="KZ613466">
    <property type="protein sequence ID" value="PMD27132.1"/>
    <property type="molecule type" value="Genomic_DNA"/>
</dbReference>
<feature type="region of interest" description="Disordered" evidence="1">
    <location>
        <begin position="477"/>
        <end position="535"/>
    </location>
</feature>
<dbReference type="InterPro" id="IPR054464">
    <property type="entry name" value="ULD_fung"/>
</dbReference>
<keyword evidence="5" id="KW-1185">Reference proteome</keyword>
<feature type="compositionally biased region" description="Acidic residues" evidence="1">
    <location>
        <begin position="484"/>
        <end position="502"/>
    </location>
</feature>
<reference evidence="4 5" key="1">
    <citation type="submission" date="2016-05" db="EMBL/GenBank/DDBJ databases">
        <title>A degradative enzymes factory behind the ericoid mycorrhizal symbiosis.</title>
        <authorList>
            <consortium name="DOE Joint Genome Institute"/>
            <person name="Martino E."/>
            <person name="Morin E."/>
            <person name="Grelet G."/>
            <person name="Kuo A."/>
            <person name="Kohler A."/>
            <person name="Daghino S."/>
            <person name="Barry K."/>
            <person name="Choi C."/>
            <person name="Cichocki N."/>
            <person name="Clum A."/>
            <person name="Copeland A."/>
            <person name="Hainaut M."/>
            <person name="Haridas S."/>
            <person name="Labutti K."/>
            <person name="Lindquist E."/>
            <person name="Lipzen A."/>
            <person name="Khouja H.-R."/>
            <person name="Murat C."/>
            <person name="Ohm R."/>
            <person name="Olson A."/>
            <person name="Spatafora J."/>
            <person name="Veneault-Fourrey C."/>
            <person name="Henrissat B."/>
            <person name="Grigoriev I."/>
            <person name="Martin F."/>
            <person name="Perotto S."/>
        </authorList>
    </citation>
    <scope>NUCLEOTIDE SEQUENCE [LARGE SCALE GENOMIC DNA]</scope>
    <source>
        <strain evidence="4 5">UAMH 7357</strain>
    </source>
</reference>
<keyword evidence="2" id="KW-0732">Signal</keyword>
<evidence type="ECO:0000259" key="3">
    <source>
        <dbReference type="Pfam" id="PF22893"/>
    </source>
</evidence>
<gene>
    <name evidence="4" type="ORF">NA56DRAFT_640885</name>
</gene>
<dbReference type="PANTHER" id="PTHR38886">
    <property type="entry name" value="SESA DOMAIN-CONTAINING PROTEIN"/>
    <property type="match status" value="1"/>
</dbReference>
<dbReference type="Pfam" id="PF22893">
    <property type="entry name" value="ULD_2"/>
    <property type="match status" value="1"/>
</dbReference>
<dbReference type="AlphaFoldDB" id="A0A2J6QLK4"/>
<accession>A0A2J6QLK4</accession>
<dbReference type="OrthoDB" id="3045089at2759"/>
<protein>
    <recommendedName>
        <fullName evidence="3">Ubiquitin-like domain-containing protein</fullName>
    </recommendedName>
</protein>
<feature type="signal peptide" evidence="2">
    <location>
        <begin position="1"/>
        <end position="23"/>
    </location>
</feature>
<evidence type="ECO:0000313" key="5">
    <source>
        <dbReference type="Proteomes" id="UP000235672"/>
    </source>
</evidence>
<evidence type="ECO:0000256" key="1">
    <source>
        <dbReference type="SAM" id="MobiDB-lite"/>
    </source>
</evidence>
<evidence type="ECO:0000256" key="2">
    <source>
        <dbReference type="SAM" id="SignalP"/>
    </source>
</evidence>
<evidence type="ECO:0000313" key="4">
    <source>
        <dbReference type="EMBL" id="PMD27132.1"/>
    </source>
</evidence>
<feature type="chain" id="PRO_5014476241" description="Ubiquitin-like domain-containing protein" evidence="2">
    <location>
        <begin position="24"/>
        <end position="564"/>
    </location>
</feature>
<feature type="domain" description="Ubiquitin-like" evidence="3">
    <location>
        <begin position="351"/>
        <end position="432"/>
    </location>
</feature>
<name>A0A2J6QLK4_9HELO</name>